<organism evidence="1 2">
    <name type="scientific">Salana multivorans</name>
    <dbReference type="NCBI Taxonomy" id="120377"/>
    <lineage>
        <taxon>Bacteria</taxon>
        <taxon>Bacillati</taxon>
        <taxon>Actinomycetota</taxon>
        <taxon>Actinomycetes</taxon>
        <taxon>Micrococcales</taxon>
        <taxon>Beutenbergiaceae</taxon>
        <taxon>Salana</taxon>
    </lineage>
</organism>
<evidence type="ECO:0000313" key="1">
    <source>
        <dbReference type="EMBL" id="ROR95645.1"/>
    </source>
</evidence>
<dbReference type="RefSeq" id="WP_148059505.1">
    <property type="nucleotide sequence ID" value="NZ_RKHQ01000001.1"/>
</dbReference>
<evidence type="ECO:0000313" key="2">
    <source>
        <dbReference type="Proteomes" id="UP000275356"/>
    </source>
</evidence>
<reference evidence="1 2" key="1">
    <citation type="submission" date="2018-11" db="EMBL/GenBank/DDBJ databases">
        <title>Sequencing the genomes of 1000 actinobacteria strains.</title>
        <authorList>
            <person name="Klenk H.-P."/>
        </authorList>
    </citation>
    <scope>NUCLEOTIDE SEQUENCE [LARGE SCALE GENOMIC DNA]</scope>
    <source>
        <strain evidence="1 2">DSM 13521</strain>
    </source>
</reference>
<dbReference type="Proteomes" id="UP000275356">
    <property type="component" value="Unassembled WGS sequence"/>
</dbReference>
<protein>
    <submittedName>
        <fullName evidence="1">Uncharacterized protein</fullName>
    </submittedName>
</protein>
<proteinExistence type="predicted"/>
<gene>
    <name evidence="1" type="ORF">EDD28_0206</name>
</gene>
<comment type="caution">
    <text evidence="1">The sequence shown here is derived from an EMBL/GenBank/DDBJ whole genome shotgun (WGS) entry which is preliminary data.</text>
</comment>
<name>A0A3N2D7B0_9MICO</name>
<sequence length="360" mass="39196">MTVLGTDPVPRLPALARRAVEAAGRARLAEALECATRWLDLVGRLCADRLEAVRPDDALRVLGVLVQVDRHREARTLSELARRAPGAPDAVRASLDLFEDATDVFNGVRPWQQVPSTRLALDPPVTTGTELDVVHAAVRSAWTSLDDDDPERALAHTTAAAEVVPRPASWPILVLPHVVALVTCGELAELARLRATLLDGEHWTSRVRTHPAFLSARVAVAEMTMRTWLEEEPSVRTKGAPPEARDRVRAVRVATTGGARSRRPLDLDRMPAQSRRARHGTLLAEAMRRAREGDDAGALETLRAACGEEGCASLFPVALAVAPWRNVERLLALAETLPPDDPGRRVLAVTGYPLHRRHAG</sequence>
<accession>A0A3N2D7B0</accession>
<keyword evidence="2" id="KW-1185">Reference proteome</keyword>
<dbReference type="AlphaFoldDB" id="A0A3N2D7B0"/>
<dbReference type="EMBL" id="RKHQ01000001">
    <property type="protein sequence ID" value="ROR95645.1"/>
    <property type="molecule type" value="Genomic_DNA"/>
</dbReference>